<gene>
    <name evidence="1" type="ORF">L596_027996</name>
</gene>
<evidence type="ECO:0000313" key="2">
    <source>
        <dbReference type="Proteomes" id="UP000298663"/>
    </source>
</evidence>
<dbReference type="Proteomes" id="UP000298663">
    <property type="component" value="Unassembled WGS sequence"/>
</dbReference>
<sequence>MHLHFVERTLHESAKVDDFRKVLLSLSTLLLNGPELFESSFCSLQKRKLQTTIKTSFPMHKEHFRASGHRPLFLAPNKAIIEHKFSSSCVFIAAFLRAWKGPRRDADRLH</sequence>
<name>A0A4U5LX53_STECR</name>
<protein>
    <submittedName>
        <fullName evidence="1">Uncharacterized protein</fullName>
    </submittedName>
</protein>
<reference evidence="1 2" key="1">
    <citation type="journal article" date="2015" name="Genome Biol.">
        <title>Comparative genomics of Steinernema reveals deeply conserved gene regulatory networks.</title>
        <authorList>
            <person name="Dillman A.R."/>
            <person name="Macchietto M."/>
            <person name="Porter C.F."/>
            <person name="Rogers A."/>
            <person name="Williams B."/>
            <person name="Antoshechkin I."/>
            <person name="Lee M.M."/>
            <person name="Goodwin Z."/>
            <person name="Lu X."/>
            <person name="Lewis E.E."/>
            <person name="Goodrich-Blair H."/>
            <person name="Stock S.P."/>
            <person name="Adams B.J."/>
            <person name="Sternberg P.W."/>
            <person name="Mortazavi A."/>
        </authorList>
    </citation>
    <scope>NUCLEOTIDE SEQUENCE [LARGE SCALE GENOMIC DNA]</scope>
    <source>
        <strain evidence="1 2">ALL</strain>
    </source>
</reference>
<organism evidence="1 2">
    <name type="scientific">Steinernema carpocapsae</name>
    <name type="common">Entomopathogenic nematode</name>
    <dbReference type="NCBI Taxonomy" id="34508"/>
    <lineage>
        <taxon>Eukaryota</taxon>
        <taxon>Metazoa</taxon>
        <taxon>Ecdysozoa</taxon>
        <taxon>Nematoda</taxon>
        <taxon>Chromadorea</taxon>
        <taxon>Rhabditida</taxon>
        <taxon>Tylenchina</taxon>
        <taxon>Panagrolaimomorpha</taxon>
        <taxon>Strongyloidoidea</taxon>
        <taxon>Steinernematidae</taxon>
        <taxon>Steinernema</taxon>
    </lineage>
</organism>
<evidence type="ECO:0000313" key="1">
    <source>
        <dbReference type="EMBL" id="TKR60808.1"/>
    </source>
</evidence>
<dbReference type="AlphaFoldDB" id="A0A4U5LX53"/>
<dbReference type="EMBL" id="AZBU02000011">
    <property type="protein sequence ID" value="TKR60808.1"/>
    <property type="molecule type" value="Genomic_DNA"/>
</dbReference>
<reference evidence="1 2" key="2">
    <citation type="journal article" date="2019" name="G3 (Bethesda)">
        <title>Hybrid Assembly of the Genome of the Entomopathogenic Nematode Steinernema carpocapsae Identifies the X-Chromosome.</title>
        <authorList>
            <person name="Serra L."/>
            <person name="Macchietto M."/>
            <person name="Macias-Munoz A."/>
            <person name="McGill C.J."/>
            <person name="Rodriguez I.M."/>
            <person name="Rodriguez B."/>
            <person name="Murad R."/>
            <person name="Mortazavi A."/>
        </authorList>
    </citation>
    <scope>NUCLEOTIDE SEQUENCE [LARGE SCALE GENOMIC DNA]</scope>
    <source>
        <strain evidence="1 2">ALL</strain>
    </source>
</reference>
<proteinExistence type="predicted"/>
<accession>A0A4U5LX53</accession>
<comment type="caution">
    <text evidence="1">The sequence shown here is derived from an EMBL/GenBank/DDBJ whole genome shotgun (WGS) entry which is preliminary data.</text>
</comment>
<keyword evidence="2" id="KW-1185">Reference proteome</keyword>